<dbReference type="Proteomes" id="UP001381693">
    <property type="component" value="Unassembled WGS sequence"/>
</dbReference>
<keyword evidence="3" id="KW-1185">Reference proteome</keyword>
<protein>
    <submittedName>
        <fullName evidence="2">Uncharacterized protein</fullName>
    </submittedName>
</protein>
<gene>
    <name evidence="2" type="ORF">SK128_024278</name>
</gene>
<proteinExistence type="predicted"/>
<accession>A0AAN8XHL0</accession>
<name>A0AAN8XHL0_HALRR</name>
<feature type="region of interest" description="Disordered" evidence="1">
    <location>
        <begin position="33"/>
        <end position="58"/>
    </location>
</feature>
<feature type="compositionally biased region" description="Basic and acidic residues" evidence="1">
    <location>
        <begin position="42"/>
        <end position="55"/>
    </location>
</feature>
<comment type="caution">
    <text evidence="2">The sequence shown here is derived from an EMBL/GenBank/DDBJ whole genome shotgun (WGS) entry which is preliminary data.</text>
</comment>
<feature type="non-terminal residue" evidence="2">
    <location>
        <position position="79"/>
    </location>
</feature>
<evidence type="ECO:0000313" key="3">
    <source>
        <dbReference type="Proteomes" id="UP001381693"/>
    </source>
</evidence>
<sequence length="79" mass="8419">MPSLYSNNAAVVVALARTGSAVPVRRVAYGGAGDTVGGGARRRPEVDGIPSEERGNPFQDSPSWIMPLATLHIWMIITR</sequence>
<reference evidence="2 3" key="1">
    <citation type="submission" date="2023-11" db="EMBL/GenBank/DDBJ databases">
        <title>Halocaridina rubra genome assembly.</title>
        <authorList>
            <person name="Smith C."/>
        </authorList>
    </citation>
    <scope>NUCLEOTIDE SEQUENCE [LARGE SCALE GENOMIC DNA]</scope>
    <source>
        <strain evidence="2">EP-1</strain>
        <tissue evidence="2">Whole</tissue>
    </source>
</reference>
<evidence type="ECO:0000256" key="1">
    <source>
        <dbReference type="SAM" id="MobiDB-lite"/>
    </source>
</evidence>
<evidence type="ECO:0000313" key="2">
    <source>
        <dbReference type="EMBL" id="KAK7081798.1"/>
    </source>
</evidence>
<dbReference type="AlphaFoldDB" id="A0AAN8XHL0"/>
<dbReference type="EMBL" id="JAXCGZ010004431">
    <property type="protein sequence ID" value="KAK7081798.1"/>
    <property type="molecule type" value="Genomic_DNA"/>
</dbReference>
<organism evidence="2 3">
    <name type="scientific">Halocaridina rubra</name>
    <name type="common">Hawaiian red shrimp</name>
    <dbReference type="NCBI Taxonomy" id="373956"/>
    <lineage>
        <taxon>Eukaryota</taxon>
        <taxon>Metazoa</taxon>
        <taxon>Ecdysozoa</taxon>
        <taxon>Arthropoda</taxon>
        <taxon>Crustacea</taxon>
        <taxon>Multicrustacea</taxon>
        <taxon>Malacostraca</taxon>
        <taxon>Eumalacostraca</taxon>
        <taxon>Eucarida</taxon>
        <taxon>Decapoda</taxon>
        <taxon>Pleocyemata</taxon>
        <taxon>Caridea</taxon>
        <taxon>Atyoidea</taxon>
        <taxon>Atyidae</taxon>
        <taxon>Halocaridina</taxon>
    </lineage>
</organism>